<evidence type="ECO:0000256" key="1">
    <source>
        <dbReference type="SAM" id="Phobius"/>
    </source>
</evidence>
<accession>A0A1I0V819</accession>
<evidence type="ECO:0000313" key="2">
    <source>
        <dbReference type="EMBL" id="SFA71696.1"/>
    </source>
</evidence>
<dbReference type="Proteomes" id="UP000198790">
    <property type="component" value="Unassembled WGS sequence"/>
</dbReference>
<keyword evidence="1" id="KW-1133">Transmembrane helix</keyword>
<evidence type="ECO:0000313" key="3">
    <source>
        <dbReference type="Proteomes" id="UP000198790"/>
    </source>
</evidence>
<feature type="transmembrane region" description="Helical" evidence="1">
    <location>
        <begin position="7"/>
        <end position="24"/>
    </location>
</feature>
<organism evidence="2 3">
    <name type="scientific">Algoriphagus aquimarinus</name>
    <dbReference type="NCBI Taxonomy" id="237018"/>
    <lineage>
        <taxon>Bacteria</taxon>
        <taxon>Pseudomonadati</taxon>
        <taxon>Bacteroidota</taxon>
        <taxon>Cytophagia</taxon>
        <taxon>Cytophagales</taxon>
        <taxon>Cyclobacteriaceae</taxon>
        <taxon>Algoriphagus</taxon>
    </lineage>
</organism>
<reference evidence="2 3" key="1">
    <citation type="submission" date="2016-10" db="EMBL/GenBank/DDBJ databases">
        <authorList>
            <person name="de Groot N.N."/>
        </authorList>
    </citation>
    <scope>NUCLEOTIDE SEQUENCE [LARGE SCALE GENOMIC DNA]</scope>
    <source>
        <strain evidence="2 3">DSM 23399</strain>
    </source>
</reference>
<keyword evidence="1" id="KW-0812">Transmembrane</keyword>
<keyword evidence="3" id="KW-1185">Reference proteome</keyword>
<gene>
    <name evidence="2" type="ORF">SAMN04489723_10127</name>
</gene>
<sequence>MIKADAYLLHLPFLMYVVSTYQLIGPFPKYFSAIGK</sequence>
<name>A0A1I0V819_9BACT</name>
<keyword evidence="1" id="KW-0472">Membrane</keyword>
<dbReference type="EMBL" id="FOKK01000001">
    <property type="protein sequence ID" value="SFA71696.1"/>
    <property type="molecule type" value="Genomic_DNA"/>
</dbReference>
<proteinExistence type="predicted"/>
<dbReference type="AlphaFoldDB" id="A0A1I0V819"/>
<protein>
    <submittedName>
        <fullName evidence="2">Uncharacterized protein</fullName>
    </submittedName>
</protein>